<gene>
    <name evidence="1" type="ORF">TorRG33x02_119140</name>
</gene>
<feature type="non-terminal residue" evidence="1">
    <location>
        <position position="1"/>
    </location>
</feature>
<accession>A0A2P5F3B5</accession>
<proteinExistence type="predicted"/>
<keyword evidence="2" id="KW-1185">Reference proteome</keyword>
<dbReference type="EMBL" id="JXTC01000067">
    <property type="protein sequence ID" value="PON92285.1"/>
    <property type="molecule type" value="Genomic_DNA"/>
</dbReference>
<name>A0A2P5F3B5_TREOI</name>
<dbReference type="InParanoid" id="A0A2P5F3B5"/>
<evidence type="ECO:0000313" key="1">
    <source>
        <dbReference type="EMBL" id="PON92285.1"/>
    </source>
</evidence>
<comment type="caution">
    <text evidence="1">The sequence shown here is derived from an EMBL/GenBank/DDBJ whole genome shotgun (WGS) entry which is preliminary data.</text>
</comment>
<dbReference type="OrthoDB" id="10289049at2759"/>
<protein>
    <submittedName>
        <fullName evidence="1">Uncharacterized protein</fullName>
    </submittedName>
</protein>
<evidence type="ECO:0000313" key="2">
    <source>
        <dbReference type="Proteomes" id="UP000237000"/>
    </source>
</evidence>
<dbReference type="Proteomes" id="UP000237000">
    <property type="component" value="Unassembled WGS sequence"/>
</dbReference>
<organism evidence="1 2">
    <name type="scientific">Trema orientale</name>
    <name type="common">Charcoal tree</name>
    <name type="synonym">Celtis orientalis</name>
    <dbReference type="NCBI Taxonomy" id="63057"/>
    <lineage>
        <taxon>Eukaryota</taxon>
        <taxon>Viridiplantae</taxon>
        <taxon>Streptophyta</taxon>
        <taxon>Embryophyta</taxon>
        <taxon>Tracheophyta</taxon>
        <taxon>Spermatophyta</taxon>
        <taxon>Magnoliopsida</taxon>
        <taxon>eudicotyledons</taxon>
        <taxon>Gunneridae</taxon>
        <taxon>Pentapetalae</taxon>
        <taxon>rosids</taxon>
        <taxon>fabids</taxon>
        <taxon>Rosales</taxon>
        <taxon>Cannabaceae</taxon>
        <taxon>Trema</taxon>
    </lineage>
</organism>
<reference evidence="2" key="1">
    <citation type="submission" date="2016-06" db="EMBL/GenBank/DDBJ databases">
        <title>Parallel loss of symbiosis genes in relatives of nitrogen-fixing non-legume Parasponia.</title>
        <authorList>
            <person name="Van Velzen R."/>
            <person name="Holmer R."/>
            <person name="Bu F."/>
            <person name="Rutten L."/>
            <person name="Van Zeijl A."/>
            <person name="Liu W."/>
            <person name="Santuari L."/>
            <person name="Cao Q."/>
            <person name="Sharma T."/>
            <person name="Shen D."/>
            <person name="Roswanjaya Y."/>
            <person name="Wardhani T."/>
            <person name="Kalhor M.S."/>
            <person name="Jansen J."/>
            <person name="Van den Hoogen J."/>
            <person name="Gungor B."/>
            <person name="Hartog M."/>
            <person name="Hontelez J."/>
            <person name="Verver J."/>
            <person name="Yang W.-C."/>
            <person name="Schijlen E."/>
            <person name="Repin R."/>
            <person name="Schilthuizen M."/>
            <person name="Schranz E."/>
            <person name="Heidstra R."/>
            <person name="Miyata K."/>
            <person name="Fedorova E."/>
            <person name="Kohlen W."/>
            <person name="Bisseling T."/>
            <person name="Smit S."/>
            <person name="Geurts R."/>
        </authorList>
    </citation>
    <scope>NUCLEOTIDE SEQUENCE [LARGE SCALE GENOMIC DNA]</scope>
    <source>
        <strain evidence="2">cv. RG33-2</strain>
    </source>
</reference>
<sequence length="50" mass="5820">QPILNNPWKLVNRCAEMPTTIGLKLLFRRNSLTAKPLHRDSGLRLHDRDI</sequence>
<dbReference type="AlphaFoldDB" id="A0A2P5F3B5"/>